<dbReference type="InterPro" id="IPR020084">
    <property type="entry name" value="NUDIX_hydrolase_CS"/>
</dbReference>
<dbReference type="InterPro" id="IPR000086">
    <property type="entry name" value="NUDIX_hydrolase_dom"/>
</dbReference>
<protein>
    <submittedName>
        <fullName evidence="4">NUDIX hydrolase</fullName>
    </submittedName>
</protein>
<dbReference type="EMBL" id="SHBH01000042">
    <property type="protein sequence ID" value="RZO25275.1"/>
    <property type="molecule type" value="Genomic_DNA"/>
</dbReference>
<sequence length="178" mass="20587">MKYCSNCGSSNIEFKIPEGDNLKRYCCPDCDTIFYTNPNVVVGALCIRNNKILMAKRNINPRKGLWTLPAGFMENAETLQDGALRETFEETGSKAEVVMPYTLFSLPHINQIHMFYLADLLDDNFGPTSESSKVELFSIDEILWDEIAFPTVERTLKYYIDDLKNDKFIFREEDIKLW</sequence>
<dbReference type="AlphaFoldDB" id="A0A520MVP0"/>
<accession>A0A520MVP0</accession>
<dbReference type="Gene3D" id="3.90.79.10">
    <property type="entry name" value="Nucleoside Triphosphate Pyrophosphohydrolase"/>
    <property type="match status" value="1"/>
</dbReference>
<organism evidence="4 5">
    <name type="scientific">SAR86 cluster bacterium</name>
    <dbReference type="NCBI Taxonomy" id="2030880"/>
    <lineage>
        <taxon>Bacteria</taxon>
        <taxon>Pseudomonadati</taxon>
        <taxon>Pseudomonadota</taxon>
        <taxon>Gammaproteobacteria</taxon>
        <taxon>SAR86 cluster</taxon>
    </lineage>
</organism>
<evidence type="ECO:0000259" key="3">
    <source>
        <dbReference type="PROSITE" id="PS51462"/>
    </source>
</evidence>
<dbReference type="Proteomes" id="UP000319384">
    <property type="component" value="Unassembled WGS sequence"/>
</dbReference>
<dbReference type="InterPro" id="IPR015797">
    <property type="entry name" value="NUDIX_hydrolase-like_dom_sf"/>
</dbReference>
<dbReference type="Pfam" id="PF14803">
    <property type="entry name" value="Zn_ribbon_Nudix"/>
    <property type="match status" value="1"/>
</dbReference>
<evidence type="ECO:0000256" key="2">
    <source>
        <dbReference type="ARBA" id="ARBA00022801"/>
    </source>
</evidence>
<proteinExistence type="predicted"/>
<dbReference type="SUPFAM" id="SSF55811">
    <property type="entry name" value="Nudix"/>
    <property type="match status" value="1"/>
</dbReference>
<dbReference type="GO" id="GO:0016787">
    <property type="term" value="F:hydrolase activity"/>
    <property type="evidence" value="ECO:0007669"/>
    <property type="project" value="UniProtKB-KW"/>
</dbReference>
<comment type="cofactor">
    <cofactor evidence="1">
        <name>Mg(2+)</name>
        <dbReference type="ChEBI" id="CHEBI:18420"/>
    </cofactor>
</comment>
<evidence type="ECO:0000313" key="4">
    <source>
        <dbReference type="EMBL" id="RZO25275.1"/>
    </source>
</evidence>
<dbReference type="PANTHER" id="PTHR43222:SF2">
    <property type="entry name" value="NUDIX HYDROLASE 23, CHLOROPLASTIC"/>
    <property type="match status" value="1"/>
</dbReference>
<dbReference type="PANTHER" id="PTHR43222">
    <property type="entry name" value="NUDIX HYDROLASE 23"/>
    <property type="match status" value="1"/>
</dbReference>
<dbReference type="PROSITE" id="PS00893">
    <property type="entry name" value="NUDIX_BOX"/>
    <property type="match status" value="1"/>
</dbReference>
<dbReference type="Gene3D" id="2.20.70.10">
    <property type="match status" value="1"/>
</dbReference>
<evidence type="ECO:0000313" key="5">
    <source>
        <dbReference type="Proteomes" id="UP000319384"/>
    </source>
</evidence>
<comment type="caution">
    <text evidence="4">The sequence shown here is derived from an EMBL/GenBank/DDBJ whole genome shotgun (WGS) entry which is preliminary data.</text>
</comment>
<reference evidence="4 5" key="1">
    <citation type="submission" date="2019-02" db="EMBL/GenBank/DDBJ databases">
        <title>Prokaryotic population dynamics and viral predation in marine succession experiment using metagenomics: the confinement effect.</title>
        <authorList>
            <person name="Haro-Moreno J.M."/>
            <person name="Rodriguez-Valera F."/>
            <person name="Lopez-Perez M."/>
        </authorList>
    </citation>
    <scope>NUCLEOTIDE SEQUENCE [LARGE SCALE GENOMIC DNA]</scope>
    <source>
        <strain evidence="4">MED-G162</strain>
    </source>
</reference>
<dbReference type="CDD" id="cd04511">
    <property type="entry name" value="NUDIX_Hydrolase"/>
    <property type="match status" value="1"/>
</dbReference>
<dbReference type="PROSITE" id="PS51462">
    <property type="entry name" value="NUDIX"/>
    <property type="match status" value="1"/>
</dbReference>
<keyword evidence="2 4" id="KW-0378">Hydrolase</keyword>
<dbReference type="Pfam" id="PF00293">
    <property type="entry name" value="NUDIX"/>
    <property type="match status" value="1"/>
</dbReference>
<feature type="domain" description="Nudix hydrolase" evidence="3">
    <location>
        <begin position="37"/>
        <end position="164"/>
    </location>
</feature>
<gene>
    <name evidence="4" type="ORF">EVA95_03775</name>
</gene>
<dbReference type="InterPro" id="IPR029401">
    <property type="entry name" value="Nudix_N"/>
</dbReference>
<evidence type="ECO:0000256" key="1">
    <source>
        <dbReference type="ARBA" id="ARBA00001946"/>
    </source>
</evidence>
<name>A0A520MVP0_9GAMM</name>